<keyword evidence="1" id="KW-0862">Zinc</keyword>
<dbReference type="Pfam" id="PF14223">
    <property type="entry name" value="Retrotran_gag_2"/>
    <property type="match status" value="1"/>
</dbReference>
<protein>
    <submittedName>
        <fullName evidence="4">Retrotransposon protein</fullName>
    </submittedName>
</protein>
<evidence type="ECO:0000256" key="1">
    <source>
        <dbReference type="PROSITE-ProRule" id="PRU00047"/>
    </source>
</evidence>
<sequence>MASENRPSVTAGIKQFDGKGFATWKIRIRAALDELGIAKVIGSESSTMSEKAFIPANRKAKNIIIQCLHDRVLHGVQGKETAKEIMDTLEKTYSRSGLSEQISLKEKLSNLKFRNGSLSTYFEEFDCVVTNLINAGAEIQEKELVTILLSGMPRSYNSVTASLDILFSDEDKIDIHFVKNKLLLEESRQRKQGHRDNVALSPSAFMGHTRGRGKLPSYRGNANNFQYRCHKCRSFGHKRTECPEENNEERVKFHQNGSQPQPIYRYPSKYGSTTPCIRRSGPSTSHVETEEREEEISFACDAQDSLDHPGESVEPPPSVEFLVDSGASDHLISDDTYLTEIEELRTPIVIRVAKQGQSLLATKKDIEPEDHDETGDSRSEIDDAEEENRLEIKNRNLKKKNQNLKKENRRLEEKEKESTPGKGTPSGTRQRKPPNWLKDFDISAHFAYSAADWISDVPKTRKEIHGREDEHLWEAAIQEELESMEKHKTWTRVEKPKNEEIIDSRWVFRIKKNEATGEERYKARLVAKGFQSSNYADTYSPVGKLSTFRTLISIVNEFNYEMEQMDVKTAFLHGDLKETIFMNLPEEMAEKNHVCKLNRSIYGLKQSPKNWYEKFDEFMMKENFKRSYHDSCLYSKITPKFKIYCFIYVDDLIIASDNLIQMKNFKSKLYQNFDMVNLGNVKSFLGLEVERDRDKGIIKLHQSAYINQLLRKFQMQDCKEISTPIEKNLRLNKAKSDEEKTEEPYRQLVGCLMYLMIGSRPDISFALNYFSRYQEYATNEHWTHLKRVLRYLKATNRLGLTFSRNNCENLIESYVDADWANDFEDRKSVTGFLVNVFGNIVSWGTRKQSTVSLSSTEAEYKALTTVICESLFVNGILKDILCTEQPIVIFEDNVSCIHLAKNGENNKRTKHVEIKYHFIREKIKNNSVILKYIPTNDQRADTLTKALDVKKFNYFRNLMNIDVC</sequence>
<reference evidence="4 5" key="1">
    <citation type="submission" date="2023-09" db="EMBL/GenBank/DDBJ databases">
        <title>Nesidiocoris tenuis whole genome shotgun sequence.</title>
        <authorList>
            <person name="Shibata T."/>
            <person name="Shimoda M."/>
            <person name="Kobayashi T."/>
            <person name="Uehara T."/>
        </authorList>
    </citation>
    <scope>NUCLEOTIDE SEQUENCE [LARGE SCALE GENOMIC DNA]</scope>
    <source>
        <strain evidence="4 5">Japan</strain>
    </source>
</reference>
<dbReference type="InterPro" id="IPR043502">
    <property type="entry name" value="DNA/RNA_pol_sf"/>
</dbReference>
<dbReference type="PANTHER" id="PTHR11439">
    <property type="entry name" value="GAG-POL-RELATED RETROTRANSPOSON"/>
    <property type="match status" value="1"/>
</dbReference>
<evidence type="ECO:0000256" key="2">
    <source>
        <dbReference type="SAM" id="MobiDB-lite"/>
    </source>
</evidence>
<feature type="region of interest" description="Disordered" evidence="2">
    <location>
        <begin position="271"/>
        <end position="296"/>
    </location>
</feature>
<keyword evidence="5" id="KW-1185">Reference proteome</keyword>
<keyword evidence="1" id="KW-0863">Zinc-finger</keyword>
<dbReference type="InterPro" id="IPR013103">
    <property type="entry name" value="RVT_2"/>
</dbReference>
<keyword evidence="1" id="KW-0479">Metal-binding</keyword>
<gene>
    <name evidence="4" type="ORF">NTJ_13446</name>
</gene>
<dbReference type="InterPro" id="IPR001878">
    <property type="entry name" value="Znf_CCHC"/>
</dbReference>
<proteinExistence type="predicted"/>
<name>A0ABN7B8B0_9HEMI</name>
<feature type="compositionally biased region" description="Basic and acidic residues" evidence="2">
    <location>
        <begin position="374"/>
        <end position="394"/>
    </location>
</feature>
<organism evidence="4 5">
    <name type="scientific">Nesidiocoris tenuis</name>
    <dbReference type="NCBI Taxonomy" id="355587"/>
    <lineage>
        <taxon>Eukaryota</taxon>
        <taxon>Metazoa</taxon>
        <taxon>Ecdysozoa</taxon>
        <taxon>Arthropoda</taxon>
        <taxon>Hexapoda</taxon>
        <taxon>Insecta</taxon>
        <taxon>Pterygota</taxon>
        <taxon>Neoptera</taxon>
        <taxon>Paraneoptera</taxon>
        <taxon>Hemiptera</taxon>
        <taxon>Heteroptera</taxon>
        <taxon>Panheteroptera</taxon>
        <taxon>Cimicomorpha</taxon>
        <taxon>Miridae</taxon>
        <taxon>Dicyphina</taxon>
        <taxon>Nesidiocoris</taxon>
    </lineage>
</organism>
<evidence type="ECO:0000259" key="3">
    <source>
        <dbReference type="PROSITE" id="PS50158"/>
    </source>
</evidence>
<dbReference type="CDD" id="cd09272">
    <property type="entry name" value="RNase_HI_RT_Ty1"/>
    <property type="match status" value="1"/>
</dbReference>
<feature type="compositionally biased region" description="Basic and acidic residues" evidence="2">
    <location>
        <begin position="404"/>
        <end position="419"/>
    </location>
</feature>
<feature type="compositionally biased region" description="Polar residues" evidence="2">
    <location>
        <begin position="271"/>
        <end position="286"/>
    </location>
</feature>
<dbReference type="Proteomes" id="UP001307889">
    <property type="component" value="Chromosome 12"/>
</dbReference>
<evidence type="ECO:0000313" key="4">
    <source>
        <dbReference type="EMBL" id="BET00630.1"/>
    </source>
</evidence>
<feature type="region of interest" description="Disordered" evidence="2">
    <location>
        <begin position="361"/>
        <end position="436"/>
    </location>
</feature>
<dbReference type="Pfam" id="PF07727">
    <property type="entry name" value="RVT_2"/>
    <property type="match status" value="1"/>
</dbReference>
<dbReference type="PROSITE" id="PS50158">
    <property type="entry name" value="ZF_CCHC"/>
    <property type="match status" value="1"/>
</dbReference>
<dbReference type="EMBL" id="AP028920">
    <property type="protein sequence ID" value="BET00630.1"/>
    <property type="molecule type" value="Genomic_DNA"/>
</dbReference>
<feature type="domain" description="CCHC-type" evidence="3">
    <location>
        <begin position="228"/>
        <end position="244"/>
    </location>
</feature>
<dbReference type="SUPFAM" id="SSF56672">
    <property type="entry name" value="DNA/RNA polymerases"/>
    <property type="match status" value="1"/>
</dbReference>
<evidence type="ECO:0000313" key="5">
    <source>
        <dbReference type="Proteomes" id="UP001307889"/>
    </source>
</evidence>
<accession>A0ABN7B8B0</accession>